<name>I2B580_SHIBC</name>
<dbReference type="RefSeq" id="WP_002443319.1">
    <property type="nucleotide sequence ID" value="NC_017910.1"/>
</dbReference>
<accession>K6VJ26</accession>
<feature type="domain" description="ABM" evidence="1">
    <location>
        <begin position="2"/>
        <end position="100"/>
    </location>
</feature>
<dbReference type="HOGENOM" id="CLU_131496_13_1_6"/>
<dbReference type="Gene3D" id="3.30.70.100">
    <property type="match status" value="1"/>
</dbReference>
<dbReference type="EMBL" id="CP001560">
    <property type="protein sequence ID" value="AFJ45684.1"/>
    <property type="molecule type" value="Genomic_DNA"/>
</dbReference>
<dbReference type="SUPFAM" id="SSF54909">
    <property type="entry name" value="Dimeric alpha+beta barrel"/>
    <property type="match status" value="1"/>
</dbReference>
<dbReference type="OrthoDB" id="9812192at2"/>
<dbReference type="PROSITE" id="PS51725">
    <property type="entry name" value="ABM"/>
    <property type="match status" value="1"/>
</dbReference>
<dbReference type="GO" id="GO:0004497">
    <property type="term" value="F:monooxygenase activity"/>
    <property type="evidence" value="ECO:0007669"/>
    <property type="project" value="UniProtKB-KW"/>
</dbReference>
<dbReference type="InterPro" id="IPR011008">
    <property type="entry name" value="Dimeric_a/b-barrel"/>
</dbReference>
<gene>
    <name evidence="2" type="primary">ygiN</name>
    <name evidence="2" type="ordered locus">EBL_c05590</name>
</gene>
<keyword evidence="2" id="KW-0503">Monooxygenase</keyword>
<dbReference type="PANTHER" id="PTHR33336">
    <property type="entry name" value="QUINOL MONOOXYGENASE YGIN-RELATED"/>
    <property type="match status" value="1"/>
</dbReference>
<dbReference type="InterPro" id="IPR007138">
    <property type="entry name" value="ABM_dom"/>
</dbReference>
<dbReference type="KEGG" id="ebt:EBL_c05590"/>
<organism evidence="2 3">
    <name type="scientific">Shimwellia blattae (strain ATCC 29907 / DSM 4481 / JCM 1650 / NBRC 105725 / CDC 9005-74)</name>
    <name type="common">Escherichia blattae</name>
    <dbReference type="NCBI Taxonomy" id="630626"/>
    <lineage>
        <taxon>Bacteria</taxon>
        <taxon>Pseudomonadati</taxon>
        <taxon>Pseudomonadota</taxon>
        <taxon>Gammaproteobacteria</taxon>
        <taxon>Enterobacterales</taxon>
        <taxon>Enterobacteriaceae</taxon>
        <taxon>Shimwellia</taxon>
    </lineage>
</organism>
<dbReference type="eggNOG" id="COG1359">
    <property type="taxonomic scope" value="Bacteria"/>
</dbReference>
<reference evidence="2 3" key="1">
    <citation type="journal article" date="2012" name="J. Bacteriol.">
        <title>Complete genome sequence of the B12-producing Shimwellia blattae strain DSM 4481, isolated from a cockroach.</title>
        <authorList>
            <person name="Brzuszkiewicz E."/>
            <person name="Waschkowitz T."/>
            <person name="Wiezer A."/>
            <person name="Daniel R."/>
        </authorList>
    </citation>
    <scope>NUCLEOTIDE SEQUENCE [LARGE SCALE GENOMIC DNA]</scope>
    <source>
        <strain evidence="3">ATCC 29907 / DSM 4481 / JCM 1650 / NBRC 105725 / CDC 9005-74</strain>
    </source>
</reference>
<dbReference type="AlphaFoldDB" id="I2B580"/>
<keyword evidence="2" id="KW-0560">Oxidoreductase</keyword>
<keyword evidence="3" id="KW-1185">Reference proteome</keyword>
<accession>I2B580</accession>
<dbReference type="STRING" id="630626.EBL_c05590"/>
<evidence type="ECO:0000259" key="1">
    <source>
        <dbReference type="PROSITE" id="PS51725"/>
    </source>
</evidence>
<dbReference type="PATRIC" id="fig|630626.3.peg.552"/>
<sequence length="103" mass="11507">MLTVIAEIRTRPGLHHRQAVVEAIKKNTPTVLKEAGCHGYTALVDHDSNAEFQATAVDSIMMVEKWESVAHLQAHLQTPHMKAFSEATKDDVLDLHIRILEEA</sequence>
<proteinExistence type="predicted"/>
<dbReference type="InterPro" id="IPR050744">
    <property type="entry name" value="AI-2_Isomerase_LsrG"/>
</dbReference>
<evidence type="ECO:0000313" key="2">
    <source>
        <dbReference type="EMBL" id="AFJ45684.1"/>
    </source>
</evidence>
<dbReference type="PANTHER" id="PTHR33336:SF3">
    <property type="entry name" value="ABM DOMAIN-CONTAINING PROTEIN"/>
    <property type="match status" value="1"/>
</dbReference>
<dbReference type="Proteomes" id="UP000001955">
    <property type="component" value="Chromosome"/>
</dbReference>
<dbReference type="Pfam" id="PF03992">
    <property type="entry name" value="ABM"/>
    <property type="match status" value="1"/>
</dbReference>
<protein>
    <submittedName>
        <fullName evidence="2">Quinol monooxygenase YgiN</fullName>
    </submittedName>
</protein>
<evidence type="ECO:0000313" key="3">
    <source>
        <dbReference type="Proteomes" id="UP000001955"/>
    </source>
</evidence>
<dbReference type="GO" id="GO:0005829">
    <property type="term" value="C:cytosol"/>
    <property type="evidence" value="ECO:0007669"/>
    <property type="project" value="TreeGrafter"/>
</dbReference>